<name>A0A9J6BJ67_POLVA</name>
<keyword evidence="4" id="KW-1185">Reference proteome</keyword>
<dbReference type="GO" id="GO:0004252">
    <property type="term" value="F:serine-type endopeptidase activity"/>
    <property type="evidence" value="ECO:0007669"/>
    <property type="project" value="InterPro"/>
</dbReference>
<dbReference type="Pfam" id="PF00089">
    <property type="entry name" value="Trypsin"/>
    <property type="match status" value="1"/>
</dbReference>
<evidence type="ECO:0000313" key="4">
    <source>
        <dbReference type="Proteomes" id="UP001107558"/>
    </source>
</evidence>
<dbReference type="Gene3D" id="2.40.10.10">
    <property type="entry name" value="Trypsin-like serine proteases"/>
    <property type="match status" value="1"/>
</dbReference>
<sequence>MIVPLKLQDLLDKMNEAMICAHEKEQILAVSEMIVWQKLGGPLFFESDVNRYEAIGVVSFGDGCARDFPGIYGKLSDMQTHFGSNNTL</sequence>
<protein>
    <recommendedName>
        <fullName evidence="2">Peptidase S1 domain-containing protein</fullName>
    </recommendedName>
</protein>
<dbReference type="Proteomes" id="UP001107558">
    <property type="component" value="Chromosome 3"/>
</dbReference>
<reference evidence="3" key="1">
    <citation type="submission" date="2021-03" db="EMBL/GenBank/DDBJ databases">
        <title>Chromosome level genome of the anhydrobiotic midge Polypedilum vanderplanki.</title>
        <authorList>
            <person name="Yoshida Y."/>
            <person name="Kikawada T."/>
            <person name="Gusev O."/>
        </authorList>
    </citation>
    <scope>NUCLEOTIDE SEQUENCE</scope>
    <source>
        <strain evidence="3">NIAS01</strain>
        <tissue evidence="3">Whole body or cell culture</tissue>
    </source>
</reference>
<evidence type="ECO:0000256" key="1">
    <source>
        <dbReference type="ARBA" id="ARBA00024195"/>
    </source>
</evidence>
<dbReference type="OrthoDB" id="7774500at2759"/>
<dbReference type="AlphaFoldDB" id="A0A9J6BJ67"/>
<dbReference type="SUPFAM" id="SSF50494">
    <property type="entry name" value="Trypsin-like serine proteases"/>
    <property type="match status" value="1"/>
</dbReference>
<dbReference type="GO" id="GO:0006508">
    <property type="term" value="P:proteolysis"/>
    <property type="evidence" value="ECO:0007669"/>
    <property type="project" value="InterPro"/>
</dbReference>
<comment type="similarity">
    <text evidence="1">Belongs to the peptidase S1 family. CLIP subfamily.</text>
</comment>
<evidence type="ECO:0000259" key="2">
    <source>
        <dbReference type="Pfam" id="PF00089"/>
    </source>
</evidence>
<evidence type="ECO:0000313" key="3">
    <source>
        <dbReference type="EMBL" id="KAG5669861.1"/>
    </source>
</evidence>
<dbReference type="EMBL" id="JADBJN010000003">
    <property type="protein sequence ID" value="KAG5669861.1"/>
    <property type="molecule type" value="Genomic_DNA"/>
</dbReference>
<dbReference type="InterPro" id="IPR009003">
    <property type="entry name" value="Peptidase_S1_PA"/>
</dbReference>
<organism evidence="3 4">
    <name type="scientific">Polypedilum vanderplanki</name>
    <name type="common">Sleeping chironomid midge</name>
    <dbReference type="NCBI Taxonomy" id="319348"/>
    <lineage>
        <taxon>Eukaryota</taxon>
        <taxon>Metazoa</taxon>
        <taxon>Ecdysozoa</taxon>
        <taxon>Arthropoda</taxon>
        <taxon>Hexapoda</taxon>
        <taxon>Insecta</taxon>
        <taxon>Pterygota</taxon>
        <taxon>Neoptera</taxon>
        <taxon>Endopterygota</taxon>
        <taxon>Diptera</taxon>
        <taxon>Nematocera</taxon>
        <taxon>Chironomoidea</taxon>
        <taxon>Chironomidae</taxon>
        <taxon>Chironominae</taxon>
        <taxon>Polypedilum</taxon>
        <taxon>Polypedilum</taxon>
    </lineage>
</organism>
<comment type="caution">
    <text evidence="3">The sequence shown here is derived from an EMBL/GenBank/DDBJ whole genome shotgun (WGS) entry which is preliminary data.</text>
</comment>
<proteinExistence type="inferred from homology"/>
<dbReference type="InterPro" id="IPR043504">
    <property type="entry name" value="Peptidase_S1_PA_chymotrypsin"/>
</dbReference>
<dbReference type="InterPro" id="IPR001254">
    <property type="entry name" value="Trypsin_dom"/>
</dbReference>
<feature type="domain" description="Peptidase S1" evidence="2">
    <location>
        <begin position="40"/>
        <end position="77"/>
    </location>
</feature>
<gene>
    <name evidence="3" type="ORF">PVAND_000152</name>
</gene>
<accession>A0A9J6BJ67</accession>